<dbReference type="Pfam" id="PF22468">
    <property type="entry name" value="ACT_9"/>
    <property type="match status" value="1"/>
</dbReference>
<evidence type="ECO:0000259" key="11">
    <source>
        <dbReference type="Pfam" id="PF22468"/>
    </source>
</evidence>
<evidence type="ECO:0000259" key="10">
    <source>
        <dbReference type="Pfam" id="PF00696"/>
    </source>
</evidence>
<name>A0ABW5J924_9BACT</name>
<comment type="caution">
    <text evidence="12">The sequence shown here is derived from an EMBL/GenBank/DDBJ whole genome shotgun (WGS) entry which is preliminary data.</text>
</comment>
<proteinExistence type="inferred from homology"/>
<dbReference type="InterPro" id="IPR001048">
    <property type="entry name" value="Asp/Glu/Uridylate_kinase"/>
</dbReference>
<dbReference type="GO" id="GO:0004072">
    <property type="term" value="F:aspartate kinase activity"/>
    <property type="evidence" value="ECO:0007669"/>
    <property type="project" value="UniProtKB-EC"/>
</dbReference>
<keyword evidence="13" id="KW-1185">Reference proteome</keyword>
<gene>
    <name evidence="12" type="ORF">ACFSR2_11505</name>
</gene>
<organism evidence="12 13">
    <name type="scientific">Emticicia soli</name>
    <dbReference type="NCBI Taxonomy" id="2027878"/>
    <lineage>
        <taxon>Bacteria</taxon>
        <taxon>Pseudomonadati</taxon>
        <taxon>Bacteroidota</taxon>
        <taxon>Cytophagia</taxon>
        <taxon>Cytophagales</taxon>
        <taxon>Leadbetterellaceae</taxon>
        <taxon>Emticicia</taxon>
    </lineage>
</organism>
<reference evidence="13" key="1">
    <citation type="journal article" date="2019" name="Int. J. Syst. Evol. Microbiol.">
        <title>The Global Catalogue of Microorganisms (GCM) 10K type strain sequencing project: providing services to taxonomists for standard genome sequencing and annotation.</title>
        <authorList>
            <consortium name="The Broad Institute Genomics Platform"/>
            <consortium name="The Broad Institute Genome Sequencing Center for Infectious Disease"/>
            <person name="Wu L."/>
            <person name="Ma J."/>
        </authorList>
    </citation>
    <scope>NUCLEOTIDE SEQUENCE [LARGE SCALE GENOMIC DNA]</scope>
    <source>
        <strain evidence="13">KCTC 52344</strain>
    </source>
</reference>
<keyword evidence="5 8" id="KW-0418">Kinase</keyword>
<evidence type="ECO:0000256" key="2">
    <source>
        <dbReference type="ARBA" id="ARBA00010122"/>
    </source>
</evidence>
<evidence type="ECO:0000256" key="8">
    <source>
        <dbReference type="RuleBase" id="RU003448"/>
    </source>
</evidence>
<evidence type="ECO:0000256" key="9">
    <source>
        <dbReference type="RuleBase" id="RU004249"/>
    </source>
</evidence>
<dbReference type="InterPro" id="IPR005260">
    <property type="entry name" value="Asp_kin_monofn"/>
</dbReference>
<dbReference type="Gene3D" id="1.20.120.1320">
    <property type="entry name" value="Aspartokinase, catalytic domain"/>
    <property type="match status" value="1"/>
</dbReference>
<comment type="pathway">
    <text evidence="1 9">Amino-acid biosynthesis; L-lysine biosynthesis via DAP pathway; (S)-tetrahydrodipicolinate from L-aspartate: step 1/4.</text>
</comment>
<dbReference type="Proteomes" id="UP001597510">
    <property type="component" value="Unassembled WGS sequence"/>
</dbReference>
<dbReference type="InterPro" id="IPR018042">
    <property type="entry name" value="Aspartate_kinase_CS"/>
</dbReference>
<dbReference type="SUPFAM" id="SSF53633">
    <property type="entry name" value="Carbamate kinase-like"/>
    <property type="match status" value="1"/>
</dbReference>
<dbReference type="PIRSF" id="PIRSF000726">
    <property type="entry name" value="Asp_kin"/>
    <property type="match status" value="1"/>
</dbReference>
<dbReference type="EMBL" id="JBHULC010000010">
    <property type="protein sequence ID" value="MFD2521517.1"/>
    <property type="molecule type" value="Genomic_DNA"/>
</dbReference>
<dbReference type="PANTHER" id="PTHR21499">
    <property type="entry name" value="ASPARTATE KINASE"/>
    <property type="match status" value="1"/>
</dbReference>
<comment type="similarity">
    <text evidence="2 8">Belongs to the aspartokinase family.</text>
</comment>
<evidence type="ECO:0000256" key="3">
    <source>
        <dbReference type="ARBA" id="ARBA00022679"/>
    </source>
</evidence>
<dbReference type="InterPro" id="IPR054352">
    <property type="entry name" value="ACT_Aspartokinase"/>
</dbReference>
<dbReference type="NCBIfam" id="TIGR00657">
    <property type="entry name" value="asp_kinases"/>
    <property type="match status" value="1"/>
</dbReference>
<dbReference type="PROSITE" id="PS00324">
    <property type="entry name" value="ASPARTOKINASE"/>
    <property type="match status" value="1"/>
</dbReference>
<evidence type="ECO:0000313" key="12">
    <source>
        <dbReference type="EMBL" id="MFD2521517.1"/>
    </source>
</evidence>
<comment type="pathway">
    <text evidence="9">Amino-acid biosynthesis; L-threonine biosynthesis; L-threonine from L-aspartate: step 1/5.</text>
</comment>
<dbReference type="InterPro" id="IPR036393">
    <property type="entry name" value="AceGlu_kinase-like_sf"/>
</dbReference>
<evidence type="ECO:0000256" key="4">
    <source>
        <dbReference type="ARBA" id="ARBA00022741"/>
    </source>
</evidence>
<comment type="catalytic activity">
    <reaction evidence="7 8">
        <text>L-aspartate + ATP = 4-phospho-L-aspartate + ADP</text>
        <dbReference type="Rhea" id="RHEA:23776"/>
        <dbReference type="ChEBI" id="CHEBI:29991"/>
        <dbReference type="ChEBI" id="CHEBI:30616"/>
        <dbReference type="ChEBI" id="CHEBI:57535"/>
        <dbReference type="ChEBI" id="CHEBI:456216"/>
        <dbReference type="EC" id="2.7.2.4"/>
    </reaction>
</comment>
<dbReference type="Pfam" id="PF00696">
    <property type="entry name" value="AA_kinase"/>
    <property type="match status" value="1"/>
</dbReference>
<dbReference type="PANTHER" id="PTHR21499:SF59">
    <property type="entry name" value="ASPARTOKINASE"/>
    <property type="match status" value="1"/>
</dbReference>
<sequence length="442" mass="48992">MQVWKFGGTSVGKPERMHSIRNLITEDGQRKIVVLSALSGTTNALISIGESLKAYNDAEAAEKINAMYAHYEAFIKDLYKTEAGYNAGKAIVDKEFNFIRSLVSIKPFTLKQEKEIVAQGELLSTQMFEAYLQEEGVSSALLPALDFMLIDADNEPVLSFTEENLTAMLSQLTDKEVFITQGFICRNPRGEIDNLKRGGSDYTASLIGGAIRAEEIQIWTDIDGMHNNDPRIVKRTFPVRELTFEEAAELAYFGAKILHPSTITPAKLRGVPVRLKNTMEPNAYGTLIADKTNDSEIKAIAAKDGITAIYIHSTRMLNAYGFLTKVFEIFEKFKTPVDMITTSEVSVAVTIDNSEHLEKISEALSQIADLEEHDRNQTIICIVGDFKADKAGVALKVIEAMKNIPIRMIAYGASEHNISLLVDTKDKEASLNALNEGLFTFE</sequence>
<dbReference type="Gene3D" id="3.30.70.260">
    <property type="match status" value="2"/>
</dbReference>
<evidence type="ECO:0000256" key="6">
    <source>
        <dbReference type="ARBA" id="ARBA00022840"/>
    </source>
</evidence>
<dbReference type="EC" id="2.7.2.4" evidence="8"/>
<keyword evidence="3 8" id="KW-0808">Transferase</keyword>
<protein>
    <recommendedName>
        <fullName evidence="8">Aspartokinase</fullName>
        <ecNumber evidence="8">2.7.2.4</ecNumber>
    </recommendedName>
</protein>
<keyword evidence="9" id="KW-0028">Amino-acid biosynthesis</keyword>
<feature type="domain" description="Aspartate/glutamate/uridylate kinase" evidence="10">
    <location>
        <begin position="2"/>
        <end position="277"/>
    </location>
</feature>
<evidence type="ECO:0000256" key="5">
    <source>
        <dbReference type="ARBA" id="ARBA00022777"/>
    </source>
</evidence>
<comment type="pathway">
    <text evidence="9">Amino-acid biosynthesis; L-methionine biosynthesis via de novo pathway; L-homoserine from L-aspartate: step 1/3.</text>
</comment>
<evidence type="ECO:0000313" key="13">
    <source>
        <dbReference type="Proteomes" id="UP001597510"/>
    </source>
</evidence>
<dbReference type="RefSeq" id="WP_340240584.1">
    <property type="nucleotide sequence ID" value="NZ_JBBEWC010000022.1"/>
</dbReference>
<keyword evidence="6" id="KW-0067">ATP-binding</keyword>
<evidence type="ECO:0000256" key="7">
    <source>
        <dbReference type="ARBA" id="ARBA00047872"/>
    </source>
</evidence>
<keyword evidence="4" id="KW-0547">Nucleotide-binding</keyword>
<dbReference type="Gene3D" id="3.40.1160.10">
    <property type="entry name" value="Acetylglutamate kinase-like"/>
    <property type="match status" value="1"/>
</dbReference>
<dbReference type="CDD" id="cd04243">
    <property type="entry name" value="AAK_AK-HSDH-like"/>
    <property type="match status" value="1"/>
</dbReference>
<dbReference type="InterPro" id="IPR001341">
    <property type="entry name" value="Asp_kinase"/>
</dbReference>
<evidence type="ECO:0000256" key="1">
    <source>
        <dbReference type="ARBA" id="ARBA00004766"/>
    </source>
</evidence>
<accession>A0ABW5J924</accession>
<dbReference type="SUPFAM" id="SSF55021">
    <property type="entry name" value="ACT-like"/>
    <property type="match status" value="2"/>
</dbReference>
<dbReference type="InterPro" id="IPR042199">
    <property type="entry name" value="AsparK_Bifunc_asparK/hSer_DH"/>
</dbReference>
<feature type="domain" description="Aspartokinase ACT" evidence="11">
    <location>
        <begin position="380"/>
        <end position="436"/>
    </location>
</feature>
<dbReference type="InterPro" id="IPR045865">
    <property type="entry name" value="ACT-like_dom_sf"/>
</dbReference>